<reference evidence="8" key="1">
    <citation type="submission" date="2016-06" db="UniProtKB">
        <authorList>
            <consortium name="WormBaseParasite"/>
        </authorList>
    </citation>
    <scope>IDENTIFICATION</scope>
</reference>
<dbReference type="Pfam" id="PF13932">
    <property type="entry name" value="SAM_GIDA_C"/>
    <property type="match status" value="1"/>
</dbReference>
<dbReference type="AlphaFoldDB" id="A0A183UIV4"/>
<dbReference type="PANTHER" id="PTHR11806:SF0">
    <property type="entry name" value="PROTEIN MTO1 HOMOLOG, MITOCHONDRIAL"/>
    <property type="match status" value="1"/>
</dbReference>
<dbReference type="InterPro" id="IPR002218">
    <property type="entry name" value="MnmG-rel"/>
</dbReference>
<reference evidence="6 7" key="2">
    <citation type="submission" date="2018-11" db="EMBL/GenBank/DDBJ databases">
        <authorList>
            <consortium name="Pathogen Informatics"/>
        </authorList>
    </citation>
    <scope>NUCLEOTIDE SEQUENCE [LARGE SCALE GENOMIC DNA]</scope>
</reference>
<organism evidence="7 8">
    <name type="scientific">Toxocara canis</name>
    <name type="common">Canine roundworm</name>
    <dbReference type="NCBI Taxonomy" id="6265"/>
    <lineage>
        <taxon>Eukaryota</taxon>
        <taxon>Metazoa</taxon>
        <taxon>Ecdysozoa</taxon>
        <taxon>Nematoda</taxon>
        <taxon>Chromadorea</taxon>
        <taxon>Rhabditida</taxon>
        <taxon>Spirurina</taxon>
        <taxon>Ascaridomorpha</taxon>
        <taxon>Ascaridoidea</taxon>
        <taxon>Toxocaridae</taxon>
        <taxon>Toxocara</taxon>
    </lineage>
</organism>
<keyword evidence="3" id="KW-0285">Flavoprotein</keyword>
<dbReference type="PANTHER" id="PTHR11806">
    <property type="entry name" value="GLUCOSE INHIBITED DIVISION PROTEIN A"/>
    <property type="match status" value="1"/>
</dbReference>
<feature type="domain" description="tRNA uridine 5-carboxymethylaminomethyl modification enzyme C-terminal subdomain" evidence="5">
    <location>
        <begin position="542"/>
        <end position="604"/>
    </location>
</feature>
<dbReference type="InterPro" id="IPR036188">
    <property type="entry name" value="FAD/NAD-bd_sf"/>
</dbReference>
<dbReference type="GO" id="GO:0030488">
    <property type="term" value="P:tRNA methylation"/>
    <property type="evidence" value="ECO:0007669"/>
    <property type="project" value="TreeGrafter"/>
</dbReference>
<comment type="similarity">
    <text evidence="2">Belongs to the MnmG family.</text>
</comment>
<dbReference type="GO" id="GO:0002098">
    <property type="term" value="P:tRNA wobble uridine modification"/>
    <property type="evidence" value="ECO:0007669"/>
    <property type="project" value="TreeGrafter"/>
</dbReference>
<name>A0A183UIV4_TOXCA</name>
<evidence type="ECO:0000256" key="3">
    <source>
        <dbReference type="ARBA" id="ARBA00022630"/>
    </source>
</evidence>
<dbReference type="InterPro" id="IPR026904">
    <property type="entry name" value="MnmG_C"/>
</dbReference>
<protein>
    <submittedName>
        <fullName evidence="8">Protein MTO1 homolog, mitochondrial</fullName>
    </submittedName>
</protein>
<dbReference type="GO" id="GO:0005829">
    <property type="term" value="C:cytosol"/>
    <property type="evidence" value="ECO:0007669"/>
    <property type="project" value="TreeGrafter"/>
</dbReference>
<dbReference type="InterPro" id="IPR049312">
    <property type="entry name" value="GIDA_C_N"/>
</dbReference>
<keyword evidence="4" id="KW-0274">FAD</keyword>
<comment type="cofactor">
    <cofactor evidence="1">
        <name>FAD</name>
        <dbReference type="ChEBI" id="CHEBI:57692"/>
    </cofactor>
</comment>
<dbReference type="Pfam" id="PF21680">
    <property type="entry name" value="GIDA_C_1st"/>
    <property type="match status" value="1"/>
</dbReference>
<evidence type="ECO:0000259" key="5">
    <source>
        <dbReference type="SMART" id="SM01228"/>
    </source>
</evidence>
<evidence type="ECO:0000256" key="1">
    <source>
        <dbReference type="ARBA" id="ARBA00001974"/>
    </source>
</evidence>
<dbReference type="Gene3D" id="1.10.150.570">
    <property type="entry name" value="GidA associated domain, C-terminal subdomain"/>
    <property type="match status" value="1"/>
</dbReference>
<gene>
    <name evidence="6" type="ORF">TCNE_LOCUS8424</name>
</gene>
<dbReference type="Gene3D" id="3.50.50.60">
    <property type="entry name" value="FAD/NAD(P)-binding domain"/>
    <property type="match status" value="2"/>
</dbReference>
<keyword evidence="7" id="KW-1185">Reference proteome</keyword>
<dbReference type="GO" id="GO:0050660">
    <property type="term" value="F:flavin adenine dinucleotide binding"/>
    <property type="evidence" value="ECO:0007669"/>
    <property type="project" value="InterPro"/>
</dbReference>
<evidence type="ECO:0000313" key="8">
    <source>
        <dbReference type="WBParaSite" id="TCNE_0000842401-mRNA-1"/>
    </source>
</evidence>
<dbReference type="SMART" id="SM01228">
    <property type="entry name" value="GIDA_assoc_3"/>
    <property type="match status" value="1"/>
</dbReference>
<accession>A0A183UIV4</accession>
<dbReference type="FunFam" id="3.50.50.60:FF:000002">
    <property type="entry name" value="tRNA uridine 5-carboxymethylaminomethyl modification enzyme MnmG"/>
    <property type="match status" value="1"/>
</dbReference>
<evidence type="ECO:0000313" key="6">
    <source>
        <dbReference type="EMBL" id="VDM39745.1"/>
    </source>
</evidence>
<dbReference type="PROSITE" id="PS01281">
    <property type="entry name" value="GIDA_2"/>
    <property type="match status" value="1"/>
</dbReference>
<evidence type="ECO:0000256" key="4">
    <source>
        <dbReference type="ARBA" id="ARBA00022827"/>
    </source>
</evidence>
<evidence type="ECO:0000256" key="2">
    <source>
        <dbReference type="ARBA" id="ARBA00007653"/>
    </source>
</evidence>
<dbReference type="InterPro" id="IPR044920">
    <property type="entry name" value="MnmG_C_subdom_sf"/>
</dbReference>
<dbReference type="SUPFAM" id="SSF51905">
    <property type="entry name" value="FAD/NAD(P)-binding domain"/>
    <property type="match status" value="1"/>
</dbReference>
<evidence type="ECO:0000313" key="7">
    <source>
        <dbReference type="Proteomes" id="UP000050794"/>
    </source>
</evidence>
<dbReference type="Proteomes" id="UP000050794">
    <property type="component" value="Unassembled WGS sequence"/>
</dbReference>
<dbReference type="WBParaSite" id="TCNE_0000842401-mRNA-1">
    <property type="protein sequence ID" value="TCNE_0000842401-mRNA-1"/>
    <property type="gene ID" value="TCNE_0000842401"/>
</dbReference>
<proteinExistence type="inferred from homology"/>
<dbReference type="FunFam" id="3.50.50.60:FF:000082">
    <property type="entry name" value="protein MTO1 homolog, mitochondrial isoform X1"/>
    <property type="match status" value="1"/>
</dbReference>
<dbReference type="InterPro" id="IPR040131">
    <property type="entry name" value="MnmG_N"/>
</dbReference>
<dbReference type="Pfam" id="PF01134">
    <property type="entry name" value="GIDA"/>
    <property type="match status" value="2"/>
</dbReference>
<dbReference type="InterPro" id="IPR047001">
    <property type="entry name" value="MnmG_C_subdom"/>
</dbReference>
<sequence length="607" mass="67809">MQRLLVGSVRHLSNAVATTSDVIVVGGGHAGCEAAAAAARTGASTILLTHRKDTIGEMSCNPSFGGIGKGHLIREVDAMDGVCGRICDKSAITYQALNVTQGPAVLGLRAQIDRSLYKQHMQKEIQENTQNLRVIEGAVEDLAIERTDDGSLCVAGVLLEDGRKKYGDFLNFQTLLSKSVVITTGTFLDGQIFQGMSKYSAGRIGEKSSTALSKTLNRLGFKLGRLRTGTPPRLLKKTIDFTKFQAMPPDKKPIPFSFLTDRVWLDPSEQMFLEHEGLNSELIYPQGMSMTFQPDVQLAIMRAIPGLENVEITQAGYGVEYDFVNPQQLYPTLETKLVKRLLFAGQINGTTGYEEAAAQGVLAGINASALSLGKECLTVDRTEAYIGVLVDDLTSLGTNEPYRMFTSRAEFRLHLRLILYFLSHKYQRDVSTFRPDNADMRLTEKAYRAGAVSHYRYKRFCTMRSRFNEAVAVLKAIEMPVSKWIRCLPRFMTRKHAAKALSAYEMLYRFDISIEQLAEAFPKELSNYVGDEQLESRIRNEGIYARQHARLTARMEEVRRECATLIPEHIDYSTMDGLSFECKEKFETWRPQNLAAASRFALALTSF</sequence>
<dbReference type="InterPro" id="IPR020595">
    <property type="entry name" value="MnmG-rel_CS"/>
</dbReference>
<dbReference type="EMBL" id="UYWY01019903">
    <property type="protein sequence ID" value="VDM39745.1"/>
    <property type="molecule type" value="Genomic_DNA"/>
</dbReference>